<name>A0A2H0V4Y8_9BACT</name>
<keyword evidence="2" id="KW-0472">Membrane</keyword>
<keyword evidence="2" id="KW-0812">Transmembrane</keyword>
<feature type="transmembrane region" description="Helical" evidence="2">
    <location>
        <begin position="37"/>
        <end position="57"/>
    </location>
</feature>
<evidence type="ECO:0000256" key="2">
    <source>
        <dbReference type="SAM" id="Phobius"/>
    </source>
</evidence>
<comment type="caution">
    <text evidence="3">The sequence shown here is derived from an EMBL/GenBank/DDBJ whole genome shotgun (WGS) entry which is preliminary data.</text>
</comment>
<sequence length="182" mass="20932">MPIREENSMIEPAQPTPTNSPQTENEPVNRIIWIRNILIAITIVIVLAGFLSMAYIISSLKENNPESQANTENNVILVLSPQVKTWTDVEENNWELLRFNMYQVALERICVNRVKLDRGHYEVTGTPCINLLDQGIKNHDEMAKCELKAMPQIDEAESELIKYVFTCKPTWDTKYVPDPFIQ</sequence>
<dbReference type="EMBL" id="PFAP01000018">
    <property type="protein sequence ID" value="PIR94115.1"/>
    <property type="molecule type" value="Genomic_DNA"/>
</dbReference>
<evidence type="ECO:0000256" key="1">
    <source>
        <dbReference type="SAM" id="MobiDB-lite"/>
    </source>
</evidence>
<reference evidence="4" key="1">
    <citation type="submission" date="2017-09" db="EMBL/GenBank/DDBJ databases">
        <title>Depth-based differentiation of microbial function through sediment-hosted aquifers and enrichment of novel symbionts in the deep terrestrial subsurface.</title>
        <authorList>
            <person name="Probst A.J."/>
            <person name="Ladd B."/>
            <person name="Jarett J.K."/>
            <person name="Geller-Mcgrath D.E."/>
            <person name="Sieber C.M.K."/>
            <person name="Emerson J.B."/>
            <person name="Anantharaman K."/>
            <person name="Thomas B.C."/>
            <person name="Malmstrom R."/>
            <person name="Stieglmeier M."/>
            <person name="Klingl A."/>
            <person name="Woyke T."/>
            <person name="Ryan C.M."/>
            <person name="Banfield J.F."/>
        </authorList>
    </citation>
    <scope>NUCLEOTIDE SEQUENCE [LARGE SCALE GENOMIC DNA]</scope>
</reference>
<dbReference type="Proteomes" id="UP000229901">
    <property type="component" value="Unassembled WGS sequence"/>
</dbReference>
<proteinExistence type="predicted"/>
<keyword evidence="2" id="KW-1133">Transmembrane helix</keyword>
<protein>
    <submittedName>
        <fullName evidence="3">Uncharacterized protein</fullName>
    </submittedName>
</protein>
<accession>A0A2H0V4Y8</accession>
<evidence type="ECO:0000313" key="4">
    <source>
        <dbReference type="Proteomes" id="UP000229901"/>
    </source>
</evidence>
<gene>
    <name evidence="3" type="ORF">COT97_03010</name>
</gene>
<feature type="region of interest" description="Disordered" evidence="1">
    <location>
        <begin position="1"/>
        <end position="24"/>
    </location>
</feature>
<dbReference type="AlphaFoldDB" id="A0A2H0V4Y8"/>
<organism evidence="3 4">
    <name type="scientific">Candidatus Falkowbacteria bacterium CG10_big_fil_rev_8_21_14_0_10_39_11</name>
    <dbReference type="NCBI Taxonomy" id="1974565"/>
    <lineage>
        <taxon>Bacteria</taxon>
        <taxon>Candidatus Falkowiibacteriota</taxon>
    </lineage>
</organism>
<evidence type="ECO:0000313" key="3">
    <source>
        <dbReference type="EMBL" id="PIR94115.1"/>
    </source>
</evidence>